<reference evidence="8" key="2">
    <citation type="submission" date="2025-08" db="UniProtKB">
        <authorList>
            <consortium name="Ensembl"/>
        </authorList>
    </citation>
    <scope>IDENTIFICATION</scope>
</reference>
<sequence>MWLLVFLVWFLVWVGGIYWYQLGRQSPFTLESVRPPELLELNQKKRDKVLKQANNWPQDYLFIYLFIFFFFFKQAPLIISNIWDVHGICKCLHYIGQLHETSLFKVVMDQITEGQLQFVELDKHFDTVIIDTGEEQRRYSMHSGKTEMEEHLKKQFPHDVKAVEEIFKMKVLCVFILAQCHFKSPRCVFCLIVISLYEPGVQPNNASSVINALLLHHYKRGAYYPKGGASEIPFHITKVIQKYVGNVLVRAPVTRVLVNSKGAAYGVSIKKGQEEVEVRAPIIISNCGVFNTFKRLLPPEIQAKPEIQKRLDMLKPGRGSLLVFSGFDATAEELGINSTNLWLFKNNDIDAMSDEAPEKVPWMFITFPSAKDPTLKIRLPGKTCMTILTMVNYEWFEEWKDATVKKRRDDYMDYKMRFAKHLFDWACMYFPKLREKLVYQDVATPLTNVHYLRHNLECFHIDVMAKNCCNTPDKHLFISGQDVFSCGIVGAVHGGLLCASTALGQIVYVNLFLLKKKLKRRKAREMSAVGKEKLQ</sequence>
<protein>
    <submittedName>
        <fullName evidence="8">Uncharacterized protein</fullName>
    </submittedName>
</protein>
<accession>A0A3B4DA76</accession>
<keyword evidence="3" id="KW-0732">Signal</keyword>
<dbReference type="Gene3D" id="3.50.50.60">
    <property type="entry name" value="FAD/NAD(P)-binding domain"/>
    <property type="match status" value="1"/>
</dbReference>
<reference evidence="8 9" key="1">
    <citation type="submission" date="2020-10" db="EMBL/GenBank/DDBJ databases">
        <title>Pygocentrus nattereri (red-bellied piranha) genome, fPygNat1, primary haplotype.</title>
        <authorList>
            <person name="Myers G."/>
            <person name="Meyer A."/>
            <person name="Karagic N."/>
            <person name="Pippel M."/>
            <person name="Winkler S."/>
            <person name="Tracey A."/>
            <person name="Wood J."/>
            <person name="Formenti G."/>
            <person name="Howe K."/>
            <person name="Fedrigo O."/>
            <person name="Jarvis E.D."/>
        </authorList>
    </citation>
    <scope>NUCLEOTIDE SEQUENCE [LARGE SCALE GENOMIC DNA]</scope>
</reference>
<dbReference type="InterPro" id="IPR036188">
    <property type="entry name" value="FAD/NAD-bd_sf"/>
</dbReference>
<evidence type="ECO:0000313" key="9">
    <source>
        <dbReference type="Proteomes" id="UP001501920"/>
    </source>
</evidence>
<keyword evidence="2" id="KW-0285">Flavoprotein</keyword>
<evidence type="ECO:0000256" key="4">
    <source>
        <dbReference type="ARBA" id="ARBA00022827"/>
    </source>
</evidence>
<dbReference type="SUPFAM" id="SSF51905">
    <property type="entry name" value="FAD/NAD(P)-binding domain"/>
    <property type="match status" value="1"/>
</dbReference>
<keyword evidence="7" id="KW-0472">Membrane</keyword>
<dbReference type="PANTHER" id="PTHR46091">
    <property type="entry name" value="BLR7054 PROTEIN"/>
    <property type="match status" value="1"/>
</dbReference>
<keyword evidence="5" id="KW-0521">NADP</keyword>
<feature type="transmembrane region" description="Helical" evidence="7">
    <location>
        <begin position="61"/>
        <end position="83"/>
    </location>
</feature>
<evidence type="ECO:0000256" key="6">
    <source>
        <dbReference type="ARBA" id="ARBA00023027"/>
    </source>
</evidence>
<proteinExistence type="inferred from homology"/>
<keyword evidence="9" id="KW-1185">Reference proteome</keyword>
<organism evidence="8 9">
    <name type="scientific">Pygocentrus nattereri</name>
    <name type="common">Red-bellied piranha</name>
    <dbReference type="NCBI Taxonomy" id="42514"/>
    <lineage>
        <taxon>Eukaryota</taxon>
        <taxon>Metazoa</taxon>
        <taxon>Chordata</taxon>
        <taxon>Craniata</taxon>
        <taxon>Vertebrata</taxon>
        <taxon>Euteleostomi</taxon>
        <taxon>Actinopterygii</taxon>
        <taxon>Neopterygii</taxon>
        <taxon>Teleostei</taxon>
        <taxon>Ostariophysi</taxon>
        <taxon>Characiformes</taxon>
        <taxon>Characoidei</taxon>
        <taxon>Pygocentrus</taxon>
    </lineage>
</organism>
<comment type="similarity">
    <text evidence="1">Belongs to the carotenoid/retinoid oxidoreductase family. CrtISO subfamily.</text>
</comment>
<keyword evidence="4" id="KW-0274">FAD</keyword>
<dbReference type="Proteomes" id="UP001501920">
    <property type="component" value="Chromosome 13"/>
</dbReference>
<evidence type="ECO:0000313" key="8">
    <source>
        <dbReference type="Ensembl" id="ENSPNAP00000020405.2"/>
    </source>
</evidence>
<evidence type="ECO:0000256" key="3">
    <source>
        <dbReference type="ARBA" id="ARBA00022729"/>
    </source>
</evidence>
<dbReference type="Ensembl" id="ENSPNAT00000030948.2">
    <property type="protein sequence ID" value="ENSPNAP00000020405.2"/>
    <property type="gene ID" value="ENSPNAG00000027481.2"/>
</dbReference>
<evidence type="ECO:0000256" key="5">
    <source>
        <dbReference type="ARBA" id="ARBA00022857"/>
    </source>
</evidence>
<name>A0A3B4DA76_PYGNA</name>
<evidence type="ECO:0000256" key="1">
    <source>
        <dbReference type="ARBA" id="ARBA00005855"/>
    </source>
</evidence>
<evidence type="ECO:0000256" key="2">
    <source>
        <dbReference type="ARBA" id="ARBA00022630"/>
    </source>
</evidence>
<keyword evidence="6" id="KW-0520">NAD</keyword>
<feature type="transmembrane region" description="Helical" evidence="7">
    <location>
        <begin position="491"/>
        <end position="514"/>
    </location>
</feature>
<feature type="transmembrane region" description="Helical" evidence="7">
    <location>
        <begin position="6"/>
        <end position="22"/>
    </location>
</feature>
<evidence type="ECO:0000256" key="7">
    <source>
        <dbReference type="SAM" id="Phobius"/>
    </source>
</evidence>
<reference evidence="8" key="3">
    <citation type="submission" date="2025-09" db="UniProtKB">
        <authorList>
            <consortium name="Ensembl"/>
        </authorList>
    </citation>
    <scope>IDENTIFICATION</scope>
</reference>
<dbReference type="STRING" id="42514.ENSPNAP00000020405"/>
<dbReference type="InterPro" id="IPR052206">
    <property type="entry name" value="Retinol_saturase"/>
</dbReference>
<dbReference type="GeneTree" id="ENSGT00940000163871"/>
<keyword evidence="7" id="KW-1133">Transmembrane helix</keyword>
<dbReference type="AlphaFoldDB" id="A0A3B4DA76"/>
<keyword evidence="7" id="KW-0812">Transmembrane</keyword>
<dbReference type="PANTHER" id="PTHR46091:SF2">
    <property type="entry name" value="AMINE OXIDASE DOMAIN-CONTAINING PROTEIN"/>
    <property type="match status" value="1"/>
</dbReference>